<gene>
    <name evidence="1" type="ORF">SMTD_LOCUS13811</name>
</gene>
<evidence type="ECO:0000313" key="1">
    <source>
        <dbReference type="EMBL" id="VDP64379.1"/>
    </source>
</evidence>
<dbReference type="AlphaFoldDB" id="A0A183PHH5"/>
<dbReference type="EMBL" id="UZAL01033921">
    <property type="protein sequence ID" value="VDP64379.1"/>
    <property type="molecule type" value="Genomic_DNA"/>
</dbReference>
<sequence length="45" mass="5370">MPKLHLIGSHSIRKIQFGLLVRNMDIHFIHFHRLYHGLISVRQPL</sequence>
<evidence type="ECO:0000313" key="2">
    <source>
        <dbReference type="Proteomes" id="UP000269396"/>
    </source>
</evidence>
<proteinExistence type="predicted"/>
<name>A0A183PHH5_9TREM</name>
<reference evidence="1 2" key="1">
    <citation type="submission" date="2018-11" db="EMBL/GenBank/DDBJ databases">
        <authorList>
            <consortium name="Pathogen Informatics"/>
        </authorList>
    </citation>
    <scope>NUCLEOTIDE SEQUENCE [LARGE SCALE GENOMIC DNA]</scope>
    <source>
        <strain>Denwood</strain>
        <strain evidence="2">Zambia</strain>
    </source>
</reference>
<keyword evidence="2" id="KW-1185">Reference proteome</keyword>
<protein>
    <submittedName>
        <fullName evidence="1">Uncharacterized protein</fullName>
    </submittedName>
</protein>
<accession>A0A183PHH5</accession>
<organism evidence="1 2">
    <name type="scientific">Schistosoma mattheei</name>
    <dbReference type="NCBI Taxonomy" id="31246"/>
    <lineage>
        <taxon>Eukaryota</taxon>
        <taxon>Metazoa</taxon>
        <taxon>Spiralia</taxon>
        <taxon>Lophotrochozoa</taxon>
        <taxon>Platyhelminthes</taxon>
        <taxon>Trematoda</taxon>
        <taxon>Digenea</taxon>
        <taxon>Strigeidida</taxon>
        <taxon>Schistosomatoidea</taxon>
        <taxon>Schistosomatidae</taxon>
        <taxon>Schistosoma</taxon>
    </lineage>
</organism>
<dbReference type="Proteomes" id="UP000269396">
    <property type="component" value="Unassembled WGS sequence"/>
</dbReference>